<dbReference type="Gene3D" id="3.40.630.10">
    <property type="entry name" value="Zn peptidases"/>
    <property type="match status" value="1"/>
</dbReference>
<dbReference type="Pfam" id="PF04389">
    <property type="entry name" value="Peptidase_M28"/>
    <property type="match status" value="1"/>
</dbReference>
<dbReference type="PANTHER" id="PTHR12147">
    <property type="entry name" value="METALLOPEPTIDASE M28 FAMILY MEMBER"/>
    <property type="match status" value="1"/>
</dbReference>
<dbReference type="PROSITE" id="PS00018">
    <property type="entry name" value="EF_HAND_1"/>
    <property type="match status" value="1"/>
</dbReference>
<keyword evidence="3" id="KW-1185">Reference proteome</keyword>
<dbReference type="eggNOG" id="COG2234">
    <property type="taxonomic scope" value="Bacteria"/>
</dbReference>
<gene>
    <name evidence="2" type="ORF">M23134_08422</name>
</gene>
<evidence type="ECO:0000313" key="3">
    <source>
        <dbReference type="Proteomes" id="UP000004095"/>
    </source>
</evidence>
<name>A1ZR59_MICM2</name>
<dbReference type="SUPFAM" id="SSF53187">
    <property type="entry name" value="Zn-dependent exopeptidases"/>
    <property type="match status" value="1"/>
</dbReference>
<dbReference type="PANTHER" id="PTHR12147:SF26">
    <property type="entry name" value="PEPTIDASE M28 DOMAIN-CONTAINING PROTEIN"/>
    <property type="match status" value="1"/>
</dbReference>
<evidence type="ECO:0000313" key="2">
    <source>
        <dbReference type="EMBL" id="EAY27148.1"/>
    </source>
</evidence>
<dbReference type="InterPro" id="IPR045175">
    <property type="entry name" value="M28_fam"/>
</dbReference>
<proteinExistence type="predicted"/>
<dbReference type="GO" id="GO:0006508">
    <property type="term" value="P:proteolysis"/>
    <property type="evidence" value="ECO:0007669"/>
    <property type="project" value="InterPro"/>
</dbReference>
<sequence length="489" mass="54381">MMGLGVLSATGWAQKDVSAVKFAQTITQEDLSRHLHIVAADSMEGRRTGTRGQKKAAKYIASHFKKLGLQAPVKTSAGMSYFQKFAMKSTKWKDVSVEANGKKYQFLRDVFAIGISTQKSPFTCQAVYAGEGTAQEMKQANVPGKGVVFFAKNHAEAMKKGEVALNLGAKALFVLRANTQADFKELVNFNAYYLKRWVGPHLSKPDETSKMVFYVSPALATALLNTDEATLIGKKLPIGTSGKAITAKATQQQKITLKSENVLGLLEGTDKKDEILVISAHYDHIGLGSNGKINNGADDDGSGTVAVMELAEAFAKAKQAGKGPRRSILFITVAGEEIGLYGSQFYTDVDPVFPLKNTVANLNIDMIGRIDTRYKTDPDYIYLIGADKLSTELHQLSEVANKTYTRLKLDYTYNDKNDPNRFYYRSDHYNFAKNRIPVIFYFNGTHVDYHRPTDTVDKIHFPKMEKITRLIFHTAWKVANRDKRLVVDK</sequence>
<dbReference type="Proteomes" id="UP000004095">
    <property type="component" value="Unassembled WGS sequence"/>
</dbReference>
<comment type="caution">
    <text evidence="2">The sequence shown here is derived from an EMBL/GenBank/DDBJ whole genome shotgun (WGS) entry which is preliminary data.</text>
</comment>
<accession>A1ZR59</accession>
<reference evidence="2 3" key="1">
    <citation type="submission" date="2007-01" db="EMBL/GenBank/DDBJ databases">
        <authorList>
            <person name="Haygood M."/>
            <person name="Podell S."/>
            <person name="Anderson C."/>
            <person name="Hopkinson B."/>
            <person name="Roe K."/>
            <person name="Barbeau K."/>
            <person name="Gaasterland T."/>
            <person name="Ferriera S."/>
            <person name="Johnson J."/>
            <person name="Kravitz S."/>
            <person name="Beeson K."/>
            <person name="Sutton G."/>
            <person name="Rogers Y.-H."/>
            <person name="Friedman R."/>
            <person name="Frazier M."/>
            <person name="Venter J.C."/>
        </authorList>
    </citation>
    <scope>NUCLEOTIDE SEQUENCE [LARGE SCALE GENOMIC DNA]</scope>
    <source>
        <strain evidence="2 3">ATCC 23134</strain>
    </source>
</reference>
<dbReference type="InterPro" id="IPR018247">
    <property type="entry name" value="EF_Hand_1_Ca_BS"/>
</dbReference>
<dbReference type="AlphaFoldDB" id="A1ZR59"/>
<protein>
    <submittedName>
        <fullName evidence="2">Peptidase M20/M25/M40 family protein</fullName>
    </submittedName>
</protein>
<feature type="domain" description="Peptidase M28" evidence="1">
    <location>
        <begin position="261"/>
        <end position="473"/>
    </location>
</feature>
<dbReference type="GO" id="GO:0008235">
    <property type="term" value="F:metalloexopeptidase activity"/>
    <property type="evidence" value="ECO:0007669"/>
    <property type="project" value="InterPro"/>
</dbReference>
<dbReference type="Gene3D" id="3.50.30.30">
    <property type="match status" value="1"/>
</dbReference>
<evidence type="ECO:0000259" key="1">
    <source>
        <dbReference type="Pfam" id="PF04389"/>
    </source>
</evidence>
<organism evidence="2 3">
    <name type="scientific">Microscilla marina ATCC 23134</name>
    <dbReference type="NCBI Taxonomy" id="313606"/>
    <lineage>
        <taxon>Bacteria</taxon>
        <taxon>Pseudomonadati</taxon>
        <taxon>Bacteroidota</taxon>
        <taxon>Cytophagia</taxon>
        <taxon>Cytophagales</taxon>
        <taxon>Microscillaceae</taxon>
        <taxon>Microscilla</taxon>
    </lineage>
</organism>
<dbReference type="EMBL" id="AAWS01000026">
    <property type="protein sequence ID" value="EAY27148.1"/>
    <property type="molecule type" value="Genomic_DNA"/>
</dbReference>
<dbReference type="InterPro" id="IPR007484">
    <property type="entry name" value="Peptidase_M28"/>
</dbReference>